<dbReference type="EMBL" id="KL363915">
    <property type="protein sequence ID" value="KFD45009.1"/>
    <property type="molecule type" value="Genomic_DNA"/>
</dbReference>
<dbReference type="AlphaFoldDB" id="A0A085LJ63"/>
<evidence type="ECO:0000313" key="2">
    <source>
        <dbReference type="Proteomes" id="UP000030764"/>
    </source>
</evidence>
<dbReference type="Proteomes" id="UP000030764">
    <property type="component" value="Unassembled WGS sequence"/>
</dbReference>
<name>A0A085LJ63_9BILA</name>
<feature type="non-terminal residue" evidence="1">
    <location>
        <position position="1"/>
    </location>
</feature>
<sequence>WKRKSGRKESERKAKVLLETDLKWAVVLLWSLMVALNREKPVDINKPMAKLQEQLPSGTGHLHMLLRPRSTGISYKKGVHPNNASKQLKLAINTRTNNVRREHFGCFGRRDVL</sequence>
<feature type="non-terminal residue" evidence="1">
    <location>
        <position position="113"/>
    </location>
</feature>
<accession>A0A085LJ63</accession>
<reference evidence="1 2" key="1">
    <citation type="journal article" date="2014" name="Nat. Genet.">
        <title>Genome and transcriptome of the porcine whipworm Trichuris suis.</title>
        <authorList>
            <person name="Jex A.R."/>
            <person name="Nejsum P."/>
            <person name="Schwarz E.M."/>
            <person name="Hu L."/>
            <person name="Young N.D."/>
            <person name="Hall R.S."/>
            <person name="Korhonen P.K."/>
            <person name="Liao S."/>
            <person name="Thamsborg S."/>
            <person name="Xia J."/>
            <person name="Xu P."/>
            <person name="Wang S."/>
            <person name="Scheerlinck J.P."/>
            <person name="Hofmann A."/>
            <person name="Sternberg P.W."/>
            <person name="Wang J."/>
            <person name="Gasser R.B."/>
        </authorList>
    </citation>
    <scope>NUCLEOTIDE SEQUENCE [LARGE SCALE GENOMIC DNA]</scope>
    <source>
        <strain evidence="1">DCEP-RM93M</strain>
    </source>
</reference>
<proteinExistence type="predicted"/>
<gene>
    <name evidence="1" type="ORF">M513_14114</name>
</gene>
<protein>
    <submittedName>
        <fullName evidence="1">Uncharacterized protein</fullName>
    </submittedName>
</protein>
<keyword evidence="2" id="KW-1185">Reference proteome</keyword>
<evidence type="ECO:0000313" key="1">
    <source>
        <dbReference type="EMBL" id="KFD45009.1"/>
    </source>
</evidence>
<organism evidence="1 2">
    <name type="scientific">Trichuris suis</name>
    <name type="common">pig whipworm</name>
    <dbReference type="NCBI Taxonomy" id="68888"/>
    <lineage>
        <taxon>Eukaryota</taxon>
        <taxon>Metazoa</taxon>
        <taxon>Ecdysozoa</taxon>
        <taxon>Nematoda</taxon>
        <taxon>Enoplea</taxon>
        <taxon>Dorylaimia</taxon>
        <taxon>Trichinellida</taxon>
        <taxon>Trichuridae</taxon>
        <taxon>Trichuris</taxon>
    </lineage>
</organism>